<evidence type="ECO:0000313" key="3">
    <source>
        <dbReference type="Proteomes" id="UP000016935"/>
    </source>
</evidence>
<protein>
    <submittedName>
        <fullName evidence="2">Uncharacterized protein</fullName>
    </submittedName>
</protein>
<dbReference type="RefSeq" id="XP_008026690.1">
    <property type="nucleotide sequence ID" value="XM_008028499.1"/>
</dbReference>
<keyword evidence="1" id="KW-0732">Signal</keyword>
<dbReference type="Proteomes" id="UP000016935">
    <property type="component" value="Unassembled WGS sequence"/>
</dbReference>
<evidence type="ECO:0000256" key="1">
    <source>
        <dbReference type="SAM" id="SignalP"/>
    </source>
</evidence>
<dbReference type="GeneID" id="19403315"/>
<proteinExistence type="predicted"/>
<keyword evidence="3" id="KW-1185">Reference proteome</keyword>
<feature type="signal peptide" evidence="1">
    <location>
        <begin position="1"/>
        <end position="18"/>
    </location>
</feature>
<feature type="chain" id="PRO_5004342945" evidence="1">
    <location>
        <begin position="19"/>
        <end position="252"/>
    </location>
</feature>
<gene>
    <name evidence="2" type="ORF">SETTUDRAFT_29144</name>
</gene>
<organism evidence="2 3">
    <name type="scientific">Exserohilum turcicum (strain 28A)</name>
    <name type="common">Northern leaf blight fungus</name>
    <name type="synonym">Setosphaeria turcica</name>
    <dbReference type="NCBI Taxonomy" id="671987"/>
    <lineage>
        <taxon>Eukaryota</taxon>
        <taxon>Fungi</taxon>
        <taxon>Dikarya</taxon>
        <taxon>Ascomycota</taxon>
        <taxon>Pezizomycotina</taxon>
        <taxon>Dothideomycetes</taxon>
        <taxon>Pleosporomycetidae</taxon>
        <taxon>Pleosporales</taxon>
        <taxon>Pleosporineae</taxon>
        <taxon>Pleosporaceae</taxon>
        <taxon>Exserohilum</taxon>
    </lineage>
</organism>
<accession>R0JXP9</accession>
<reference evidence="2 3" key="2">
    <citation type="journal article" date="2013" name="PLoS Genet.">
        <title>Comparative genome structure, secondary metabolite, and effector coding capacity across Cochliobolus pathogens.</title>
        <authorList>
            <person name="Condon B.J."/>
            <person name="Leng Y."/>
            <person name="Wu D."/>
            <person name="Bushley K.E."/>
            <person name="Ohm R.A."/>
            <person name="Otillar R."/>
            <person name="Martin J."/>
            <person name="Schackwitz W."/>
            <person name="Grimwood J."/>
            <person name="MohdZainudin N."/>
            <person name="Xue C."/>
            <person name="Wang R."/>
            <person name="Manning V.A."/>
            <person name="Dhillon B."/>
            <person name="Tu Z.J."/>
            <person name="Steffenson B.J."/>
            <person name="Salamov A."/>
            <person name="Sun H."/>
            <person name="Lowry S."/>
            <person name="LaButti K."/>
            <person name="Han J."/>
            <person name="Copeland A."/>
            <person name="Lindquist E."/>
            <person name="Barry K."/>
            <person name="Schmutz J."/>
            <person name="Baker S.E."/>
            <person name="Ciuffetti L.M."/>
            <person name="Grigoriev I.V."/>
            <person name="Zhong S."/>
            <person name="Turgeon B.G."/>
        </authorList>
    </citation>
    <scope>NUCLEOTIDE SEQUENCE [LARGE SCALE GENOMIC DNA]</scope>
    <source>
        <strain evidence="3">28A</strain>
    </source>
</reference>
<dbReference type="OrthoDB" id="4831122at2759"/>
<dbReference type="eggNOG" id="ENOG502SPRR">
    <property type="taxonomic scope" value="Eukaryota"/>
</dbReference>
<dbReference type="EMBL" id="KB908659">
    <property type="protein sequence ID" value="EOA85683.1"/>
    <property type="molecule type" value="Genomic_DNA"/>
</dbReference>
<reference evidence="2 3" key="1">
    <citation type="journal article" date="2012" name="PLoS Pathog.">
        <title>Diverse lifestyles and strategies of plant pathogenesis encoded in the genomes of eighteen Dothideomycetes fungi.</title>
        <authorList>
            <person name="Ohm R.A."/>
            <person name="Feau N."/>
            <person name="Henrissat B."/>
            <person name="Schoch C.L."/>
            <person name="Horwitz B.A."/>
            <person name="Barry K.W."/>
            <person name="Condon B.J."/>
            <person name="Copeland A.C."/>
            <person name="Dhillon B."/>
            <person name="Glaser F."/>
            <person name="Hesse C.N."/>
            <person name="Kosti I."/>
            <person name="LaButti K."/>
            <person name="Lindquist E.A."/>
            <person name="Lucas S."/>
            <person name="Salamov A.A."/>
            <person name="Bradshaw R.E."/>
            <person name="Ciuffetti L."/>
            <person name="Hamelin R.C."/>
            <person name="Kema G.H.J."/>
            <person name="Lawrence C."/>
            <person name="Scott J.A."/>
            <person name="Spatafora J.W."/>
            <person name="Turgeon B.G."/>
            <person name="de Wit P.J.G.M."/>
            <person name="Zhong S."/>
            <person name="Goodwin S.B."/>
            <person name="Grigoriev I.V."/>
        </authorList>
    </citation>
    <scope>NUCLEOTIDE SEQUENCE [LARGE SCALE GENOMIC DNA]</scope>
    <source>
        <strain evidence="3">28A</strain>
    </source>
</reference>
<evidence type="ECO:0000313" key="2">
    <source>
        <dbReference type="EMBL" id="EOA85683.1"/>
    </source>
</evidence>
<name>R0JXP9_EXST2</name>
<dbReference type="HOGENOM" id="CLU_084275_0_1_1"/>
<sequence length="252" mass="27568">MLLTQWLAFVASATVVTAAPAPAAGSGDIVITADDVVLHGNGRIQVMKRSEFKGLFGDYHAILANQTRHDANKVEHTEAQLNELKRNAKTKRDDRVILIPGRTDKFLDYDVQMSQIVKGIAGTGTRITIASGYSITNSLSINGGAEFNFVEDFFSASVDLTMTWETTSTQSQSLFADVPPGKFGCWVSNPLNTRTYLNIWKGQIGSPGSLQEVYVNKFTSRQYENLAWVDGLLQLCIGDQSPLPRCLGTGFL</sequence>
<dbReference type="AlphaFoldDB" id="R0JXP9"/>